<dbReference type="InterPro" id="IPR014755">
    <property type="entry name" value="Cu-Rt/internalin_Ig-like"/>
</dbReference>
<evidence type="ECO:0000256" key="2">
    <source>
        <dbReference type="ARBA" id="ARBA00023008"/>
    </source>
</evidence>
<dbReference type="GO" id="GO:0005507">
    <property type="term" value="F:copper ion binding"/>
    <property type="evidence" value="ECO:0007669"/>
    <property type="project" value="InterPro"/>
</dbReference>
<feature type="domain" description="CopC" evidence="4">
    <location>
        <begin position="29"/>
        <end position="123"/>
    </location>
</feature>
<gene>
    <name evidence="5" type="ORF">GCM10012284_51500</name>
</gene>
<dbReference type="Proteomes" id="UP000656042">
    <property type="component" value="Unassembled WGS sequence"/>
</dbReference>
<dbReference type="SUPFAM" id="SSF81296">
    <property type="entry name" value="E set domains"/>
    <property type="match status" value="1"/>
</dbReference>
<dbReference type="GO" id="GO:0042597">
    <property type="term" value="C:periplasmic space"/>
    <property type="evidence" value="ECO:0007669"/>
    <property type="project" value="InterPro"/>
</dbReference>
<dbReference type="RefSeq" id="WP_229716157.1">
    <property type="nucleotide sequence ID" value="NZ_BMMX01000034.1"/>
</dbReference>
<protein>
    <recommendedName>
        <fullName evidence="4">CopC domain-containing protein</fullName>
    </recommendedName>
</protein>
<comment type="caution">
    <text evidence="5">The sequence shown here is derived from an EMBL/GenBank/DDBJ whole genome shotgun (WGS) entry which is preliminary data.</text>
</comment>
<reference evidence="5" key="2">
    <citation type="submission" date="2020-09" db="EMBL/GenBank/DDBJ databases">
        <authorList>
            <person name="Sun Q."/>
            <person name="Zhou Y."/>
        </authorList>
    </citation>
    <scope>NUCLEOTIDE SEQUENCE</scope>
    <source>
        <strain evidence="5">CGMCC 4.7299</strain>
    </source>
</reference>
<feature type="chain" id="PRO_5035231722" description="CopC domain-containing protein" evidence="3">
    <location>
        <begin position="29"/>
        <end position="128"/>
    </location>
</feature>
<evidence type="ECO:0000259" key="4">
    <source>
        <dbReference type="Pfam" id="PF04234"/>
    </source>
</evidence>
<dbReference type="Gene3D" id="2.60.40.1220">
    <property type="match status" value="1"/>
</dbReference>
<dbReference type="GO" id="GO:0046688">
    <property type="term" value="P:response to copper ion"/>
    <property type="evidence" value="ECO:0007669"/>
    <property type="project" value="InterPro"/>
</dbReference>
<dbReference type="InterPro" id="IPR014756">
    <property type="entry name" value="Ig_E-set"/>
</dbReference>
<reference evidence="5" key="1">
    <citation type="journal article" date="2014" name="Int. J. Syst. Evol. Microbiol.">
        <title>Complete genome sequence of Corynebacterium casei LMG S-19264T (=DSM 44701T), isolated from a smear-ripened cheese.</title>
        <authorList>
            <consortium name="US DOE Joint Genome Institute (JGI-PGF)"/>
            <person name="Walter F."/>
            <person name="Albersmeier A."/>
            <person name="Kalinowski J."/>
            <person name="Ruckert C."/>
        </authorList>
    </citation>
    <scope>NUCLEOTIDE SEQUENCE</scope>
    <source>
        <strain evidence="5">CGMCC 4.7299</strain>
    </source>
</reference>
<keyword evidence="1 3" id="KW-0732">Signal</keyword>
<keyword evidence="2" id="KW-0186">Copper</keyword>
<name>A0A8J3FRC8_9ACTN</name>
<evidence type="ECO:0000256" key="1">
    <source>
        <dbReference type="ARBA" id="ARBA00022729"/>
    </source>
</evidence>
<evidence type="ECO:0000313" key="6">
    <source>
        <dbReference type="Proteomes" id="UP000656042"/>
    </source>
</evidence>
<proteinExistence type="predicted"/>
<organism evidence="5 6">
    <name type="scientific">Mangrovihabitans endophyticus</name>
    <dbReference type="NCBI Taxonomy" id="1751298"/>
    <lineage>
        <taxon>Bacteria</taxon>
        <taxon>Bacillati</taxon>
        <taxon>Actinomycetota</taxon>
        <taxon>Actinomycetes</taxon>
        <taxon>Micromonosporales</taxon>
        <taxon>Micromonosporaceae</taxon>
        <taxon>Mangrovihabitans</taxon>
    </lineage>
</organism>
<feature type="signal peptide" evidence="3">
    <location>
        <begin position="1"/>
        <end position="28"/>
    </location>
</feature>
<dbReference type="EMBL" id="BMMX01000034">
    <property type="protein sequence ID" value="GGL10434.1"/>
    <property type="molecule type" value="Genomic_DNA"/>
</dbReference>
<evidence type="ECO:0000256" key="3">
    <source>
        <dbReference type="SAM" id="SignalP"/>
    </source>
</evidence>
<keyword evidence="6" id="KW-1185">Reference proteome</keyword>
<dbReference type="Pfam" id="PF04234">
    <property type="entry name" value="CopC"/>
    <property type="match status" value="1"/>
</dbReference>
<sequence>MLHRFRFALLLVVAALGLVVMPASPASAHFDLAKSKPANGATVSGPLTEIRLVFTRVGEPVGSGFEFFDDTGRSVPAVADTPDDGTTWVVRPQTDIASGEVGLAWKLAAPDGHPKSGTITVTVAPPSR</sequence>
<dbReference type="InterPro" id="IPR007348">
    <property type="entry name" value="CopC_dom"/>
</dbReference>
<dbReference type="AlphaFoldDB" id="A0A8J3FRC8"/>
<evidence type="ECO:0000313" key="5">
    <source>
        <dbReference type="EMBL" id="GGL10434.1"/>
    </source>
</evidence>
<accession>A0A8J3FRC8</accession>